<comment type="subcellular location">
    <subcellularLocation>
        <location evidence="1">Endomembrane system</location>
        <topology evidence="1">Multi-pass membrane protein</topology>
    </subcellularLocation>
</comment>
<feature type="transmembrane region" description="Helical" evidence="9">
    <location>
        <begin position="752"/>
        <end position="776"/>
    </location>
</feature>
<feature type="transmembrane region" description="Helical" evidence="9">
    <location>
        <begin position="464"/>
        <end position="484"/>
    </location>
</feature>
<feature type="transmembrane region" description="Helical" evidence="9">
    <location>
        <begin position="898"/>
        <end position="920"/>
    </location>
</feature>
<keyword evidence="6" id="KW-0406">Ion transport</keyword>
<feature type="transmembrane region" description="Helical" evidence="9">
    <location>
        <begin position="1147"/>
        <end position="1167"/>
    </location>
</feature>
<evidence type="ECO:0000256" key="1">
    <source>
        <dbReference type="ARBA" id="ARBA00004127"/>
    </source>
</evidence>
<sequence length="1176" mass="127826">MLSSPPSLSKNVPVNETEIPMEDMSQGERAPSASSVGSKEKTTSGRKDVGAVLGKGKYLLYAGLALMTVIYELDNSTVTSYQTYAAFSFNKLPMLAMLETAGSILMGICKPPIAKLSDVVGRGETYILMVLLYVLSYIICASAASFSAYVGGCVLYAIAQSGTGMLNSVLVSDFSSMRWRGLSWNLMYLPFLITACVSAFIVNSVVHRIGWRWGIGMFGMLMPISASLLIIMLLVFERRARKTGLILTEGCPSLYEFCSRIDLGGVGLLSGGFAMLLIPITMAATTSHQWKTPWINALIGTGGLALALFYPYEKYCARHPVVPVEYFQNPPIIIGVLMGCIDTISFSATHTYLYPWSMVAHNLSPRDAQFLVYTNGIMQCVIGMVTGVIMYKLRTYKWLGFAGSLIRLVGYAVMIRFRTNTSSLAELFIVQIIQGLGSGVIETVIIVAAQIVVPQAQLAQVTSLVLLGNFLGYAIGSSVAGAIYTGTLTERLKVRLGSDWGVDSLRGSITGTLPTWGTNERNAVNQAVSFLSSRLEIRADDAMWQYSDVIGYITYAAMAMCIPVIVLALLMPDERLGDGPTLHEIRESPNPTLETEIQADRTDIYRRQASLMAWYDRDGESTSRNPFKKFRRQPRRTNSLQLERGLDPVAPSASQSLAGPEHGDGSSLSHELSNFHRPPDTASSAPSSTAPLHIPTYADDNESDLPLNKPRKRRTLLGSVGEESPDHDNKLTPTSSEESASKKQRFTVMGQLRATIFNSWINVLLVAAPVGIALNYVDVDPVAVFVVNFIAIIPLAAMLSYATEEIALRTGETIGGLLNASFGYVSKIPPEKAEAIRQHKFCRNAVELIVAIIALVQDEVIIVQTSLIGSMLSNLLLVMGMCFFFGGLDRLEQHFNPVVAQTAASLLALAVGSLAIPTAFHTWSGAGEKGIAPLSRGTSVLLLVVYGCYLFFQLKTHSEIYNQASPKVEKRHKSVNEGDASRGIAQIGKMTATMGGHSAQQMELYEEEEEGEQPQLSIIVAVATLIISTVFVALCAEFMVDSIDALTKRGHISETFVGLILLPIVGNAAEHATAVTVACKDKMDLAIGVAVGSSMQIALLVLPLVVVIGWIMGKDDMTLYFDAFQIILLFVSILLVNYLIQDGKSHWLEGVLLMIMYLIIAVAAWFYPARSEPTTS</sequence>
<feature type="compositionally biased region" description="Basic residues" evidence="8">
    <location>
        <begin position="626"/>
        <end position="635"/>
    </location>
</feature>
<dbReference type="InterPro" id="IPR004713">
    <property type="entry name" value="CaH_exchang"/>
</dbReference>
<dbReference type="InterPro" id="IPR020846">
    <property type="entry name" value="MFS_dom"/>
</dbReference>
<feature type="transmembrane region" description="Helical" evidence="9">
    <location>
        <begin position="782"/>
        <end position="802"/>
    </location>
</feature>
<feature type="transmembrane region" description="Helical" evidence="9">
    <location>
        <begin position="429"/>
        <end position="452"/>
    </location>
</feature>
<gene>
    <name evidence="11" type="ORF">MPDQ_002391</name>
</gene>
<feature type="transmembrane region" description="Helical" evidence="9">
    <location>
        <begin position="932"/>
        <end position="952"/>
    </location>
</feature>
<feature type="transmembrane region" description="Helical" evidence="9">
    <location>
        <begin position="125"/>
        <end position="148"/>
    </location>
</feature>
<feature type="compositionally biased region" description="Polar residues" evidence="8">
    <location>
        <begin position="1"/>
        <end position="14"/>
    </location>
</feature>
<keyword evidence="4 9" id="KW-0812">Transmembrane</keyword>
<evidence type="ECO:0000313" key="11">
    <source>
        <dbReference type="EMBL" id="TQB69061.1"/>
    </source>
</evidence>
<accession>A0A507QN79</accession>
<feature type="transmembrane region" description="Helical" evidence="9">
    <location>
        <begin position="186"/>
        <end position="207"/>
    </location>
</feature>
<dbReference type="Pfam" id="PF07690">
    <property type="entry name" value="MFS_1"/>
    <property type="match status" value="1"/>
</dbReference>
<evidence type="ECO:0000259" key="10">
    <source>
        <dbReference type="PROSITE" id="PS50850"/>
    </source>
</evidence>
<feature type="region of interest" description="Disordered" evidence="8">
    <location>
        <begin position="617"/>
        <end position="743"/>
    </location>
</feature>
<dbReference type="FunFam" id="1.20.1420.30:FF:000011">
    <property type="entry name" value="Vacuolar calcium ion transporter"/>
    <property type="match status" value="1"/>
</dbReference>
<dbReference type="SUPFAM" id="SSF103473">
    <property type="entry name" value="MFS general substrate transporter"/>
    <property type="match status" value="1"/>
</dbReference>
<feature type="transmembrane region" description="Helical" evidence="9">
    <location>
        <begin position="332"/>
        <end position="350"/>
    </location>
</feature>
<feature type="transmembrane region" description="Helical" evidence="9">
    <location>
        <begin position="370"/>
        <end position="391"/>
    </location>
</feature>
<comment type="caution">
    <text evidence="11">The sequence shown here is derived from an EMBL/GenBank/DDBJ whole genome shotgun (WGS) entry which is preliminary data.</text>
</comment>
<reference evidence="11 12" key="1">
    <citation type="submission" date="2019-06" db="EMBL/GenBank/DDBJ databases">
        <title>Wine fermentation using esterase from Monascus purpureus.</title>
        <authorList>
            <person name="Geng C."/>
            <person name="Zhang Y."/>
        </authorList>
    </citation>
    <scope>NUCLEOTIDE SEQUENCE [LARGE SCALE GENOMIC DNA]</scope>
    <source>
        <strain evidence="11">HQ1</strain>
    </source>
</reference>
<evidence type="ECO:0000256" key="2">
    <source>
        <dbReference type="ARBA" id="ARBA00008170"/>
    </source>
</evidence>
<feature type="compositionally biased region" description="Low complexity" evidence="8">
    <location>
        <begin position="680"/>
        <end position="691"/>
    </location>
</feature>
<evidence type="ECO:0000256" key="9">
    <source>
        <dbReference type="SAM" id="Phobius"/>
    </source>
</evidence>
<keyword evidence="5 9" id="KW-1133">Transmembrane helix</keyword>
<evidence type="ECO:0000313" key="12">
    <source>
        <dbReference type="Proteomes" id="UP000319663"/>
    </source>
</evidence>
<dbReference type="InterPro" id="IPR044880">
    <property type="entry name" value="NCX_ion-bd_dom_sf"/>
</dbReference>
<evidence type="ECO:0000256" key="3">
    <source>
        <dbReference type="ARBA" id="ARBA00022448"/>
    </source>
</evidence>
<feature type="transmembrane region" description="Helical" evidence="9">
    <location>
        <begin position="1085"/>
        <end position="1113"/>
    </location>
</feature>
<evidence type="ECO:0000256" key="5">
    <source>
        <dbReference type="ARBA" id="ARBA00022989"/>
    </source>
</evidence>
<dbReference type="Proteomes" id="UP000319663">
    <property type="component" value="Unassembled WGS sequence"/>
</dbReference>
<dbReference type="PANTHER" id="PTHR31503:SF20">
    <property type="entry name" value="CA(2+)_H(+) EXCHANGER, PUTATIVE (EUROFUNG)-RELATED"/>
    <property type="match status" value="1"/>
</dbReference>
<dbReference type="Gene3D" id="1.20.1250.20">
    <property type="entry name" value="MFS general substrate transporter like domains"/>
    <property type="match status" value="2"/>
</dbReference>
<proteinExistence type="inferred from homology"/>
<feature type="transmembrane region" description="Helical" evidence="9">
    <location>
        <begin position="213"/>
        <end position="236"/>
    </location>
</feature>
<keyword evidence="3" id="KW-0813">Transport</keyword>
<feature type="transmembrane region" description="Helical" evidence="9">
    <location>
        <begin position="549"/>
        <end position="570"/>
    </location>
</feature>
<dbReference type="Gene3D" id="1.20.1420.30">
    <property type="entry name" value="NCX, central ion-binding region"/>
    <property type="match status" value="2"/>
</dbReference>
<dbReference type="GO" id="GO:0012505">
    <property type="term" value="C:endomembrane system"/>
    <property type="evidence" value="ECO:0007669"/>
    <property type="project" value="UniProtKB-SubCell"/>
</dbReference>
<dbReference type="EMBL" id="VIFY01000174">
    <property type="protein sequence ID" value="TQB69061.1"/>
    <property type="molecule type" value="Genomic_DNA"/>
</dbReference>
<evidence type="ECO:0000256" key="6">
    <source>
        <dbReference type="ARBA" id="ARBA00023065"/>
    </source>
</evidence>
<dbReference type="AlphaFoldDB" id="A0A507QN79"/>
<dbReference type="GO" id="GO:0015369">
    <property type="term" value="F:calcium:proton antiporter activity"/>
    <property type="evidence" value="ECO:0007669"/>
    <property type="project" value="TreeGrafter"/>
</dbReference>
<dbReference type="InterPro" id="IPR004837">
    <property type="entry name" value="NaCa_Exmemb"/>
</dbReference>
<feature type="transmembrane region" description="Helical" evidence="9">
    <location>
        <begin position="294"/>
        <end position="312"/>
    </location>
</feature>
<comment type="similarity">
    <text evidence="2">Belongs to the Ca(2+):cation antiporter (CaCA) (TC 2.A.19) family.</text>
</comment>
<feature type="region of interest" description="Disordered" evidence="8">
    <location>
        <begin position="1"/>
        <end position="44"/>
    </location>
</feature>
<feature type="domain" description="Major facilitator superfamily (MFS) profile" evidence="10">
    <location>
        <begin position="60"/>
        <end position="575"/>
    </location>
</feature>
<feature type="transmembrane region" description="Helical" evidence="9">
    <location>
        <begin position="1119"/>
        <end position="1140"/>
    </location>
</feature>
<keyword evidence="12" id="KW-1185">Reference proteome</keyword>
<dbReference type="STRING" id="5098.A0A507QN79"/>
<feature type="transmembrane region" description="Helical" evidence="9">
    <location>
        <begin position="56"/>
        <end position="73"/>
    </location>
</feature>
<dbReference type="PROSITE" id="PS50850">
    <property type="entry name" value="MFS"/>
    <property type="match status" value="1"/>
</dbReference>
<dbReference type="InterPro" id="IPR036259">
    <property type="entry name" value="MFS_trans_sf"/>
</dbReference>
<dbReference type="PANTHER" id="PTHR31503">
    <property type="entry name" value="VACUOLAR CALCIUM ION TRANSPORTER"/>
    <property type="match status" value="1"/>
</dbReference>
<name>A0A507QN79_MONPU</name>
<feature type="transmembrane region" description="Helical" evidence="9">
    <location>
        <begin position="1016"/>
        <end position="1040"/>
    </location>
</feature>
<evidence type="ECO:0000256" key="4">
    <source>
        <dbReference type="ARBA" id="ARBA00022692"/>
    </source>
</evidence>
<dbReference type="GO" id="GO:0006874">
    <property type="term" value="P:intracellular calcium ion homeostasis"/>
    <property type="evidence" value="ECO:0007669"/>
    <property type="project" value="TreeGrafter"/>
</dbReference>
<dbReference type="InterPro" id="IPR011701">
    <property type="entry name" value="MFS"/>
</dbReference>
<organism evidence="11 12">
    <name type="scientific">Monascus purpureus</name>
    <name type="common">Red mold</name>
    <name type="synonym">Monascus anka</name>
    <dbReference type="NCBI Taxonomy" id="5098"/>
    <lineage>
        <taxon>Eukaryota</taxon>
        <taxon>Fungi</taxon>
        <taxon>Dikarya</taxon>
        <taxon>Ascomycota</taxon>
        <taxon>Pezizomycotina</taxon>
        <taxon>Eurotiomycetes</taxon>
        <taxon>Eurotiomycetidae</taxon>
        <taxon>Eurotiales</taxon>
        <taxon>Aspergillaceae</taxon>
        <taxon>Monascus</taxon>
    </lineage>
</organism>
<feature type="transmembrane region" description="Helical" evidence="9">
    <location>
        <begin position="263"/>
        <end position="282"/>
    </location>
</feature>
<dbReference type="GO" id="GO:0000329">
    <property type="term" value="C:fungal-type vacuole membrane"/>
    <property type="evidence" value="ECO:0007669"/>
    <property type="project" value="TreeGrafter"/>
</dbReference>
<protein>
    <recommendedName>
        <fullName evidence="10">Major facilitator superfamily (MFS) profile domain-containing protein</fullName>
    </recommendedName>
</protein>
<evidence type="ECO:0000256" key="7">
    <source>
        <dbReference type="ARBA" id="ARBA00023136"/>
    </source>
</evidence>
<evidence type="ECO:0000256" key="8">
    <source>
        <dbReference type="SAM" id="MobiDB-lite"/>
    </source>
</evidence>
<dbReference type="Pfam" id="PF01699">
    <property type="entry name" value="Na_Ca_ex"/>
    <property type="match status" value="2"/>
</dbReference>
<feature type="transmembrane region" description="Helical" evidence="9">
    <location>
        <begin position="398"/>
        <end position="417"/>
    </location>
</feature>
<feature type="transmembrane region" description="Helical" evidence="9">
    <location>
        <begin position="867"/>
        <end position="886"/>
    </location>
</feature>
<keyword evidence="7 9" id="KW-0472">Membrane</keyword>